<name>A0A9P5AGU1_9HYPO</name>
<comment type="caution">
    <text evidence="10">The sequence shown here is derived from an EMBL/GenBank/DDBJ whole genome shotgun (WGS) entry which is preliminary data.</text>
</comment>
<dbReference type="Gene3D" id="1.20.120.1020">
    <property type="entry name" value="Prion-inhibition and propagation, HeLo domain"/>
    <property type="match status" value="1"/>
</dbReference>
<dbReference type="InterPro" id="IPR005828">
    <property type="entry name" value="MFS_sugar_transport-like"/>
</dbReference>
<feature type="transmembrane region" description="Helical" evidence="8">
    <location>
        <begin position="127"/>
        <end position="147"/>
    </location>
</feature>
<feature type="transmembrane region" description="Helical" evidence="8">
    <location>
        <begin position="96"/>
        <end position="115"/>
    </location>
</feature>
<evidence type="ECO:0000256" key="4">
    <source>
        <dbReference type="ARBA" id="ARBA00022692"/>
    </source>
</evidence>
<accession>A0A9P5AGU1</accession>
<keyword evidence="6 8" id="KW-0472">Membrane</keyword>
<feature type="transmembrane region" description="Helical" evidence="8">
    <location>
        <begin position="313"/>
        <end position="333"/>
    </location>
</feature>
<feature type="transmembrane region" description="Helical" evidence="8">
    <location>
        <begin position="182"/>
        <end position="202"/>
    </location>
</feature>
<evidence type="ECO:0000256" key="5">
    <source>
        <dbReference type="ARBA" id="ARBA00022989"/>
    </source>
</evidence>
<dbReference type="InterPro" id="IPR056693">
    <property type="entry name" value="DUF7791"/>
</dbReference>
<feature type="transmembrane region" description="Helical" evidence="8">
    <location>
        <begin position="412"/>
        <end position="429"/>
    </location>
</feature>
<dbReference type="PROSITE" id="PS50850">
    <property type="entry name" value="MFS"/>
    <property type="match status" value="1"/>
</dbReference>
<dbReference type="Gene3D" id="1.20.1250.20">
    <property type="entry name" value="MFS general substrate transporter like domains"/>
    <property type="match status" value="1"/>
</dbReference>
<keyword evidence="5 8" id="KW-1133">Transmembrane helix</keyword>
<dbReference type="NCBIfam" id="TIGR00879">
    <property type="entry name" value="SP"/>
    <property type="match status" value="1"/>
</dbReference>
<feature type="transmembrane region" description="Helical" evidence="8">
    <location>
        <begin position="477"/>
        <end position="496"/>
    </location>
</feature>
<comment type="similarity">
    <text evidence="2">Belongs to the major facilitator superfamily. Sugar transporter (TC 2.A.1.1) family.</text>
</comment>
<keyword evidence="7" id="KW-0325">Glycoprotein</keyword>
<proteinExistence type="inferred from homology"/>
<dbReference type="PANTHER" id="PTHR48022:SF14">
    <property type="entry name" value="MAJOR FACILITATOR SUPERFAMILY (MFS) PROFILE DOMAIN-CONTAINING PROTEIN-RELATED"/>
    <property type="match status" value="1"/>
</dbReference>
<dbReference type="SUPFAM" id="SSF103473">
    <property type="entry name" value="MFS general substrate transporter"/>
    <property type="match status" value="1"/>
</dbReference>
<dbReference type="InterPro" id="IPR036259">
    <property type="entry name" value="MFS_trans_sf"/>
</dbReference>
<dbReference type="Pfam" id="PF14479">
    <property type="entry name" value="HeLo"/>
    <property type="match status" value="1"/>
</dbReference>
<keyword evidence="3" id="KW-0813">Transport</keyword>
<organism evidence="10 11">
    <name type="scientific">Fusarium beomiforme</name>
    <dbReference type="NCBI Taxonomy" id="44412"/>
    <lineage>
        <taxon>Eukaryota</taxon>
        <taxon>Fungi</taxon>
        <taxon>Dikarya</taxon>
        <taxon>Ascomycota</taxon>
        <taxon>Pezizomycotina</taxon>
        <taxon>Sordariomycetes</taxon>
        <taxon>Hypocreomycetidae</taxon>
        <taxon>Hypocreales</taxon>
        <taxon>Nectriaceae</taxon>
        <taxon>Fusarium</taxon>
        <taxon>Fusarium burgessii species complex</taxon>
    </lineage>
</organism>
<dbReference type="InterPro" id="IPR005829">
    <property type="entry name" value="Sugar_transporter_CS"/>
</dbReference>
<feature type="domain" description="Major facilitator superfamily (MFS) profile" evidence="9">
    <location>
        <begin position="49"/>
        <end position="502"/>
    </location>
</feature>
<dbReference type="InterPro" id="IPR003663">
    <property type="entry name" value="Sugar/inositol_transpt"/>
</dbReference>
<feature type="transmembrane region" description="Helical" evidence="8">
    <location>
        <begin position="45"/>
        <end position="62"/>
    </location>
</feature>
<feature type="transmembrane region" description="Helical" evidence="8">
    <location>
        <begin position="450"/>
        <end position="471"/>
    </location>
</feature>
<evidence type="ECO:0000256" key="2">
    <source>
        <dbReference type="ARBA" id="ARBA00010992"/>
    </source>
</evidence>
<protein>
    <submittedName>
        <fullName evidence="10">Small s</fullName>
    </submittedName>
</protein>
<evidence type="ECO:0000256" key="7">
    <source>
        <dbReference type="ARBA" id="ARBA00023180"/>
    </source>
</evidence>
<feature type="transmembrane region" description="Helical" evidence="8">
    <location>
        <begin position="379"/>
        <end position="400"/>
    </location>
</feature>
<dbReference type="InterPro" id="IPR020846">
    <property type="entry name" value="MFS_dom"/>
</dbReference>
<dbReference type="EMBL" id="PVQB02000342">
    <property type="protein sequence ID" value="KAF4338462.1"/>
    <property type="molecule type" value="Genomic_DNA"/>
</dbReference>
<dbReference type="GO" id="GO:0016020">
    <property type="term" value="C:membrane"/>
    <property type="evidence" value="ECO:0007669"/>
    <property type="project" value="UniProtKB-SubCell"/>
</dbReference>
<keyword evidence="4 8" id="KW-0812">Transmembrane</keyword>
<dbReference type="InterPro" id="IPR050360">
    <property type="entry name" value="MFS_Sugar_Transporters"/>
</dbReference>
<feature type="transmembrane region" description="Helical" evidence="8">
    <location>
        <begin position="153"/>
        <end position="170"/>
    </location>
</feature>
<comment type="subcellular location">
    <subcellularLocation>
        <location evidence="1">Membrane</location>
        <topology evidence="1">Multi-pass membrane protein</topology>
    </subcellularLocation>
</comment>
<dbReference type="PANTHER" id="PTHR48022">
    <property type="entry name" value="PLASTIDIC GLUCOSE TRANSPORTER 4"/>
    <property type="match status" value="1"/>
</dbReference>
<evidence type="ECO:0000256" key="1">
    <source>
        <dbReference type="ARBA" id="ARBA00004141"/>
    </source>
</evidence>
<dbReference type="InterPro" id="IPR029498">
    <property type="entry name" value="HeLo_dom"/>
</dbReference>
<dbReference type="GO" id="GO:0005351">
    <property type="term" value="F:carbohydrate:proton symporter activity"/>
    <property type="evidence" value="ECO:0007669"/>
    <property type="project" value="TreeGrafter"/>
</dbReference>
<evidence type="ECO:0000256" key="6">
    <source>
        <dbReference type="ARBA" id="ARBA00023136"/>
    </source>
</evidence>
<feature type="transmembrane region" description="Helical" evidence="8">
    <location>
        <begin position="208"/>
        <end position="227"/>
    </location>
</feature>
<evidence type="ECO:0000313" key="10">
    <source>
        <dbReference type="EMBL" id="KAF4338462.1"/>
    </source>
</evidence>
<dbReference type="FunFam" id="1.20.1250.20:FF:000026">
    <property type="entry name" value="MFS quinate transporter QutD"/>
    <property type="match status" value="1"/>
</dbReference>
<dbReference type="Pfam" id="PF00083">
    <property type="entry name" value="Sugar_tr"/>
    <property type="match status" value="1"/>
</dbReference>
<dbReference type="OrthoDB" id="443402at2759"/>
<evidence type="ECO:0000256" key="8">
    <source>
        <dbReference type="SAM" id="Phobius"/>
    </source>
</evidence>
<dbReference type="Proteomes" id="UP000730481">
    <property type="component" value="Unassembled WGS sequence"/>
</dbReference>
<dbReference type="PROSITE" id="PS00217">
    <property type="entry name" value="SUGAR_TRANSPORT_2"/>
    <property type="match status" value="1"/>
</dbReference>
<dbReference type="PRINTS" id="PR00171">
    <property type="entry name" value="SUGRTRNSPORT"/>
</dbReference>
<dbReference type="InterPro" id="IPR038305">
    <property type="entry name" value="HeLo_sf"/>
</dbReference>
<feature type="transmembrane region" description="Helical" evidence="8">
    <location>
        <begin position="569"/>
        <end position="591"/>
    </location>
</feature>
<dbReference type="Pfam" id="PF25053">
    <property type="entry name" value="DUF7791"/>
    <property type="match status" value="1"/>
</dbReference>
<evidence type="ECO:0000259" key="9">
    <source>
        <dbReference type="PROSITE" id="PS50850"/>
    </source>
</evidence>
<reference evidence="10" key="2">
    <citation type="submission" date="2020-02" db="EMBL/GenBank/DDBJ databases">
        <title>Identification and distribution of gene clusters putatively required for synthesis of sphingolipid metabolism inhibitors in phylogenetically diverse species of the filamentous fungus Fusarium.</title>
        <authorList>
            <person name="Kim H.-S."/>
            <person name="Busman M."/>
            <person name="Brown D.W."/>
            <person name="Divon H."/>
            <person name="Uhlig S."/>
            <person name="Proctor R.H."/>
        </authorList>
    </citation>
    <scope>NUCLEOTIDE SEQUENCE</scope>
    <source>
        <strain evidence="10">NRRL 25174</strain>
    </source>
</reference>
<evidence type="ECO:0000313" key="11">
    <source>
        <dbReference type="Proteomes" id="UP000730481"/>
    </source>
</evidence>
<keyword evidence="11" id="KW-1185">Reference proteome</keyword>
<dbReference type="SUPFAM" id="SSF52540">
    <property type="entry name" value="P-loop containing nucleoside triphosphate hydrolases"/>
    <property type="match status" value="1"/>
</dbReference>
<evidence type="ECO:0000256" key="3">
    <source>
        <dbReference type="ARBA" id="ARBA00022448"/>
    </source>
</evidence>
<reference evidence="10" key="1">
    <citation type="journal article" date="2017" name="Mycologia">
        <title>Fusarium algeriense, sp. nov., a novel toxigenic crown rot pathogen of durum wheat from Algeria is nested in the Fusarium burgessii species complex.</title>
        <authorList>
            <person name="Laraba I."/>
            <person name="Keddad A."/>
            <person name="Boureghda H."/>
            <person name="Abdallah N."/>
            <person name="Vaughan M.M."/>
            <person name="Proctor R.H."/>
            <person name="Busman M."/>
            <person name="O'Donnell K."/>
        </authorList>
    </citation>
    <scope>NUCLEOTIDE SEQUENCE</scope>
    <source>
        <strain evidence="10">NRRL 25174</strain>
    </source>
</reference>
<gene>
    <name evidence="10" type="ORF">FBEOM_7650</name>
</gene>
<sequence length="1470" mass="164887">MDKETGSVKDKLDKGGAITEEHAGLTMPLEPYGPSGFRGLFSSPYVSACAAFSALGGLLFGYDQGVISVTLVMNHFLERFPEVSDDAPGAGFKKGLMTAMITLGAFIGAINQGWIADWISRKRSLMVAVVVFTIGSTLQTAAVSYAMLVVGRFIGGIGIGQLSMVVPLYISEISPPEIRGSLLVFEELSIVVGIVIAFWITYGTKLPFLLQILPGLLLGFGALFLPYSPRWLASKDREEEALYNLAKLRALPESDERVQREFIDIIAEARFQASVLRERHPVLGQRTDIGGKVRLEFVSWADCFKPGCWRRTLVGAGLMFFQQFTGINALIYYSPTLFGTMGLDFNMQLIMSGVLNVTQLVGVLSSLWTMDRFGRRGILLWGSFLMFVPHLIIAILVGIFSKDWPGHTAEGWTSVAFLLFYMLAFGASWGPVPWAMPAEVFPSSLRAKGVAISTCSNWINNFIIGLITPPLVRETGFGAYVFFAVFCLLSFIWVWFSVPETNGKSLEEMDQVFNDRTGVADVARKDRILAEVVWLCPIESITEEYSNSMSDPELWALNKLFSSFPLQHAAMAEAAGLALGVLGLAGLIGAFKDTIDLFNTVVDMRHIDHQYEILDIKLDIEKTLLLQWADRVKLLQSDHDWRLDEFNTQNLVLRILGSICSILTDASKLRQRYGLRLENEPEESSAPLASIPADLGPDLSGLPSELFGGTIPLQHATSSQPQDPSQTRWRFSQQRMKSFMQRLEALPMVIESQSRKTTIKQKTRWVIRDKQKFEMLIQDLAELTAKLDQVIPPSSAETTRSMIQSDIELIKKDVRKLLLFQEASGHHKVIAQSTQQNLDKMRQTRILNSLWFRMINDRSESISKNHKDTLQWALEPSDNTMSWDDLPAWLLKGSGIYWVSGKAGSGKSTLMKSLVMEALPNMWKEILEREANLQHGDLATHDDISLPSVAETRHAFEVISANSDEMGNVCFFIDGLGELVGEYSDSIDFISKLTKNKLSSRPIPSCVAAFQNLPRLRLQDLTKCDIESYVQYKVGSHPSMKRHMRRYPKESAALMDELVEKPCGVWLWIILACRSICAGFDDHDRLSEIRRRVDELPPELKDMFMHMLSKVHKRHQEQGAQLLRICYAYQKTKSPFLQRGLYALGLALVDDYPAEPIDIQPLGREDKQEICEELEGRLRSRCWGLLEFAAPKTGSPGNDITEATVVFMHRTVFEFLSDHNSWKLDCLQIRDDRFETATALSLYGIHMAVQKLAADNEVAAMDLFEEGLWWGAEVDKQRPDDTNNCFFHLSPFLSALSGRAYVSCVTLKRLEKAVSDEARTSSAMNDCPTVLLLAIEAGAINFVAKHPDFRPSSHSPSFESKPILYHALRKQFLSEKFNDKPSDECLKSAHMTLMLLEAGCDATSRVSVSGWETSLWSLWLEELIRLTAYSLCDSENAILARISEEFRRSNSGVTPEGFDAEIIEWPGPTY</sequence>
<dbReference type="InterPro" id="IPR027417">
    <property type="entry name" value="P-loop_NTPase"/>
</dbReference>
<dbReference type="PROSITE" id="PS00216">
    <property type="entry name" value="SUGAR_TRANSPORT_1"/>
    <property type="match status" value="1"/>
</dbReference>
<feature type="transmembrane region" description="Helical" evidence="8">
    <location>
        <begin position="345"/>
        <end position="367"/>
    </location>
</feature>